<evidence type="ECO:0000256" key="7">
    <source>
        <dbReference type="ARBA" id="ARBA00023125"/>
    </source>
</evidence>
<comment type="similarity">
    <text evidence="1 8 11">Belongs to the DnaA family.</text>
</comment>
<reference evidence="15" key="2">
    <citation type="submission" date="2020-09" db="EMBL/GenBank/DDBJ databases">
        <authorList>
            <person name="Sun Q."/>
            <person name="Zhou Y."/>
        </authorList>
    </citation>
    <scope>NUCLEOTIDE SEQUENCE</scope>
    <source>
        <strain evidence="15">CGMCC 1.12214</strain>
    </source>
</reference>
<dbReference type="GO" id="GO:0005886">
    <property type="term" value="C:plasma membrane"/>
    <property type="evidence" value="ECO:0007669"/>
    <property type="project" value="TreeGrafter"/>
</dbReference>
<feature type="domain" description="AAA+ ATPase" evidence="13">
    <location>
        <begin position="172"/>
        <end position="297"/>
    </location>
</feature>
<comment type="caution">
    <text evidence="15">The sequence shown here is derived from an EMBL/GenBank/DDBJ whole genome shotgun (WGS) entry which is preliminary data.</text>
</comment>
<name>A0A917MFV0_9HYPH</name>
<evidence type="ECO:0000256" key="6">
    <source>
        <dbReference type="ARBA" id="ARBA00023121"/>
    </source>
</evidence>
<reference evidence="15" key="1">
    <citation type="journal article" date="2014" name="Int. J. Syst. Evol. Microbiol.">
        <title>Complete genome sequence of Corynebacterium casei LMG S-19264T (=DSM 44701T), isolated from a smear-ripened cheese.</title>
        <authorList>
            <consortium name="US DOE Joint Genome Institute (JGI-PGF)"/>
            <person name="Walter F."/>
            <person name="Albersmeier A."/>
            <person name="Kalinowski J."/>
            <person name="Ruckert C."/>
        </authorList>
    </citation>
    <scope>NUCLEOTIDE SEQUENCE</scope>
    <source>
        <strain evidence="15">CGMCC 1.12214</strain>
    </source>
</reference>
<evidence type="ECO:0000259" key="14">
    <source>
        <dbReference type="SMART" id="SM00760"/>
    </source>
</evidence>
<dbReference type="Gene3D" id="1.10.1750.10">
    <property type="match status" value="1"/>
</dbReference>
<comment type="domain">
    <text evidence="8">Domain I is involved in oligomerization and binding regulators, domain II is flexibile and of varying length in different bacteria, domain III forms the AAA+ region, while domain IV binds dsDNA.</text>
</comment>
<feature type="region of interest" description="Domain I, interacts with DnaA modulators" evidence="8">
    <location>
        <begin position="1"/>
        <end position="81"/>
    </location>
</feature>
<keyword evidence="7 8" id="KW-0238">DNA-binding</keyword>
<evidence type="ECO:0000256" key="8">
    <source>
        <dbReference type="HAMAP-Rule" id="MF_00377"/>
    </source>
</evidence>
<evidence type="ECO:0000256" key="1">
    <source>
        <dbReference type="ARBA" id="ARBA00006583"/>
    </source>
</evidence>
<feature type="binding site" evidence="8">
    <location>
        <position position="187"/>
    </location>
    <ligand>
        <name>ATP</name>
        <dbReference type="ChEBI" id="CHEBI:30616"/>
    </ligand>
</feature>
<dbReference type="InterPro" id="IPR038454">
    <property type="entry name" value="DnaA_N_sf"/>
</dbReference>
<dbReference type="CDD" id="cd06571">
    <property type="entry name" value="Bac_DnaA_C"/>
    <property type="match status" value="1"/>
</dbReference>
<dbReference type="NCBIfam" id="TIGR00362">
    <property type="entry name" value="DnaA"/>
    <property type="match status" value="1"/>
</dbReference>
<dbReference type="Pfam" id="PF08299">
    <property type="entry name" value="Bac_DnaA_C"/>
    <property type="match status" value="1"/>
</dbReference>
<evidence type="ECO:0000256" key="10">
    <source>
        <dbReference type="RuleBase" id="RU000577"/>
    </source>
</evidence>
<evidence type="ECO:0000256" key="5">
    <source>
        <dbReference type="ARBA" id="ARBA00022840"/>
    </source>
</evidence>
<keyword evidence="4 8" id="KW-0547">Nucleotide-binding</keyword>
<feature type="region of interest" description="Domain IV, binds dsDNA" evidence="8">
    <location>
        <begin position="358"/>
        <end position="478"/>
    </location>
</feature>
<dbReference type="GO" id="GO:0008289">
    <property type="term" value="F:lipid binding"/>
    <property type="evidence" value="ECO:0007669"/>
    <property type="project" value="UniProtKB-KW"/>
</dbReference>
<comment type="subunit">
    <text evidence="8">Oligomerizes as a right-handed, spiral filament on DNA at oriC.</text>
</comment>
<dbReference type="HAMAP" id="MF_00377">
    <property type="entry name" value="DnaA_bact"/>
    <property type="match status" value="1"/>
</dbReference>
<dbReference type="Proteomes" id="UP000603912">
    <property type="component" value="Unassembled WGS sequence"/>
</dbReference>
<organism evidence="15 16">
    <name type="scientific">Alsobacter metallidurans</name>
    <dbReference type="NCBI Taxonomy" id="340221"/>
    <lineage>
        <taxon>Bacteria</taxon>
        <taxon>Pseudomonadati</taxon>
        <taxon>Pseudomonadota</taxon>
        <taxon>Alphaproteobacteria</taxon>
        <taxon>Hyphomicrobiales</taxon>
        <taxon>Alsobacteraceae</taxon>
        <taxon>Alsobacter</taxon>
    </lineage>
</organism>
<dbReference type="SMART" id="SM00760">
    <property type="entry name" value="Bac_DnaA_C"/>
    <property type="match status" value="1"/>
</dbReference>
<proteinExistence type="inferred from homology"/>
<accession>A0A917MFV0</accession>
<dbReference type="InterPro" id="IPR027417">
    <property type="entry name" value="P-loop_NTPase"/>
</dbReference>
<dbReference type="InterPro" id="IPR010921">
    <property type="entry name" value="Trp_repressor/repl_initiator"/>
</dbReference>
<dbReference type="PANTHER" id="PTHR30050">
    <property type="entry name" value="CHROMOSOMAL REPLICATION INITIATOR PROTEIN DNAA"/>
    <property type="match status" value="1"/>
</dbReference>
<dbReference type="GO" id="GO:0003688">
    <property type="term" value="F:DNA replication origin binding"/>
    <property type="evidence" value="ECO:0007669"/>
    <property type="project" value="UniProtKB-UniRule"/>
</dbReference>
<sequence>MDRDEAWDRVRRRLRAELGDDVFSSWFGRLDLVEVIDGVAQLSVPTRFLKSWIQAHYLDRVRTLVSAECEGVAEINLFVRSAQRPAIRVAAVESGAGGPRPQPGMRSSESKVGASAPSPERIQPALADADGLQGSPLDRRLTFSSFLVGRSNALAHAAGERVARIEAGAPPLYNPLYVHSAVGLGKTHLLQAVAHEVIASGKRVIYLTADRFMYGFVAALKAQTAIAFKERLRGIDLLVIDDVQFLQGKSIQQEFCHTINALIDAGRQVVIAADRAPGELESLDERVRSRLAGGLVVEMGSLDEQLRIKILETRIAAARVHHQSFEVSPAVVGYVARMITTNGRDLDGAVNRLLAHTTLSGSSATVESAETAIRDLVRSREPKKVRIEDIQKLVATHYNVSRADILSSRRSAGVVKPRQIAMYLSKQLTLRSLPEIGRRFGGRDHTTVLHAVRKIEGCVQADPSLRDDVELLKRMLQE</sequence>
<dbReference type="SMART" id="SM00382">
    <property type="entry name" value="AAA"/>
    <property type="match status" value="1"/>
</dbReference>
<keyword evidence="5 8" id="KW-0067">ATP-binding</keyword>
<evidence type="ECO:0000256" key="12">
    <source>
        <dbReference type="SAM" id="MobiDB-lite"/>
    </source>
</evidence>
<dbReference type="InterPro" id="IPR013159">
    <property type="entry name" value="DnaA_C"/>
</dbReference>
<evidence type="ECO:0000313" key="15">
    <source>
        <dbReference type="EMBL" id="GGH06233.1"/>
    </source>
</evidence>
<dbReference type="SUPFAM" id="SSF52540">
    <property type="entry name" value="P-loop containing nucleoside triphosphate hydrolases"/>
    <property type="match status" value="1"/>
</dbReference>
<evidence type="ECO:0000256" key="2">
    <source>
        <dbReference type="ARBA" id="ARBA00022490"/>
    </source>
</evidence>
<dbReference type="PANTHER" id="PTHR30050:SF2">
    <property type="entry name" value="CHROMOSOMAL REPLICATION INITIATOR PROTEIN DNAA"/>
    <property type="match status" value="1"/>
</dbReference>
<dbReference type="SUPFAM" id="SSF48295">
    <property type="entry name" value="TrpR-like"/>
    <property type="match status" value="1"/>
</dbReference>
<evidence type="ECO:0000256" key="11">
    <source>
        <dbReference type="RuleBase" id="RU004227"/>
    </source>
</evidence>
<dbReference type="PROSITE" id="PS01008">
    <property type="entry name" value="DNAA"/>
    <property type="match status" value="1"/>
</dbReference>
<comment type="function">
    <text evidence="8 10">Plays an essential role in the initiation and regulation of chromosomal replication. ATP-DnaA binds to the origin of replication (oriC) to initiate formation of the DNA replication initiation complex once per cell cycle. Binds the DnaA box (a 9 base pair repeat at the origin) and separates the double-stranded (ds)DNA. Forms a right-handed helical filament on oriC DNA; dsDNA binds to the exterior of the filament while single-stranded (ss)DNA is stabiized in the filament's interior. The ATP-DnaA-oriC complex binds and stabilizes one strand of the AT-rich DNA unwinding element (DUE), permitting loading of DNA polymerase. After initiation quickly degrades to an ADP-DnaA complex that is not apt for DNA replication. Binds acidic phospholipids.</text>
</comment>
<keyword evidence="2 8" id="KW-0963">Cytoplasm</keyword>
<dbReference type="InterPro" id="IPR020591">
    <property type="entry name" value="Chromosome_initiator_DnaA-like"/>
</dbReference>
<dbReference type="GO" id="GO:0005524">
    <property type="term" value="F:ATP binding"/>
    <property type="evidence" value="ECO:0007669"/>
    <property type="project" value="UniProtKB-UniRule"/>
</dbReference>
<dbReference type="InterPro" id="IPR013317">
    <property type="entry name" value="DnaA_dom"/>
</dbReference>
<feature type="region of interest" description="Disordered" evidence="12">
    <location>
        <begin position="93"/>
        <end position="119"/>
    </location>
</feature>
<keyword evidence="6 8" id="KW-0446">Lipid-binding</keyword>
<dbReference type="Pfam" id="PF11638">
    <property type="entry name" value="DnaA_N"/>
    <property type="match status" value="1"/>
</dbReference>
<keyword evidence="3 8" id="KW-0235">DNA replication</keyword>
<feature type="binding site" evidence="8">
    <location>
        <position position="186"/>
    </location>
    <ligand>
        <name>ATP</name>
        <dbReference type="ChEBI" id="CHEBI:30616"/>
    </ligand>
</feature>
<dbReference type="GO" id="GO:0006275">
    <property type="term" value="P:regulation of DNA replication"/>
    <property type="evidence" value="ECO:0007669"/>
    <property type="project" value="UniProtKB-UniRule"/>
</dbReference>
<dbReference type="InterPro" id="IPR018312">
    <property type="entry name" value="Chromosome_initiator_DnaA_CS"/>
</dbReference>
<dbReference type="FunFam" id="1.10.1750.10:FF:000002">
    <property type="entry name" value="Chromosomal replication initiator protein DnaA"/>
    <property type="match status" value="1"/>
</dbReference>
<evidence type="ECO:0000256" key="9">
    <source>
        <dbReference type="NCBIfam" id="TIGR00362"/>
    </source>
</evidence>
<dbReference type="GO" id="GO:0005737">
    <property type="term" value="C:cytoplasm"/>
    <property type="evidence" value="ECO:0007669"/>
    <property type="project" value="UniProtKB-SubCell"/>
</dbReference>
<feature type="binding site" evidence="8">
    <location>
        <position position="185"/>
    </location>
    <ligand>
        <name>ATP</name>
        <dbReference type="ChEBI" id="CHEBI:30616"/>
    </ligand>
</feature>
<evidence type="ECO:0000256" key="3">
    <source>
        <dbReference type="ARBA" id="ARBA00022705"/>
    </source>
</evidence>
<evidence type="ECO:0000256" key="4">
    <source>
        <dbReference type="ARBA" id="ARBA00022741"/>
    </source>
</evidence>
<dbReference type="Pfam" id="PF00308">
    <property type="entry name" value="Bac_DnaA"/>
    <property type="match status" value="1"/>
</dbReference>
<dbReference type="Gene3D" id="3.40.50.300">
    <property type="entry name" value="P-loop containing nucleotide triphosphate hydrolases"/>
    <property type="match status" value="1"/>
</dbReference>
<dbReference type="InterPro" id="IPR001957">
    <property type="entry name" value="Chromosome_initiator_DnaA"/>
</dbReference>
<dbReference type="Gene3D" id="3.30.300.180">
    <property type="match status" value="1"/>
</dbReference>
<feature type="binding site" evidence="8">
    <location>
        <position position="183"/>
    </location>
    <ligand>
        <name>ATP</name>
        <dbReference type="ChEBI" id="CHEBI:30616"/>
    </ligand>
</feature>
<protein>
    <recommendedName>
        <fullName evidence="8 9">Chromosomal replication initiator protein DnaA</fullName>
    </recommendedName>
</protein>
<comment type="subcellular location">
    <subcellularLocation>
        <location evidence="8">Cytoplasm</location>
    </subcellularLocation>
</comment>
<feature type="domain" description="Chromosomal replication initiator DnaA C-terminal" evidence="14">
    <location>
        <begin position="386"/>
        <end position="455"/>
    </location>
</feature>
<dbReference type="PRINTS" id="PR00051">
    <property type="entry name" value="DNAA"/>
</dbReference>
<evidence type="ECO:0000259" key="13">
    <source>
        <dbReference type="SMART" id="SM00382"/>
    </source>
</evidence>
<dbReference type="Gene3D" id="1.10.8.60">
    <property type="match status" value="1"/>
</dbReference>
<dbReference type="InterPro" id="IPR003593">
    <property type="entry name" value="AAA+_ATPase"/>
</dbReference>
<dbReference type="AlphaFoldDB" id="A0A917MFV0"/>
<dbReference type="InterPro" id="IPR024633">
    <property type="entry name" value="DnaA_N_dom"/>
</dbReference>
<dbReference type="CDD" id="cd00009">
    <property type="entry name" value="AAA"/>
    <property type="match status" value="1"/>
</dbReference>
<evidence type="ECO:0000313" key="16">
    <source>
        <dbReference type="Proteomes" id="UP000603912"/>
    </source>
</evidence>
<comment type="caution">
    <text evidence="8">Lacks conserved residue(s) required for the propagation of feature annotation.</text>
</comment>
<dbReference type="GO" id="GO:0006270">
    <property type="term" value="P:DNA replication initiation"/>
    <property type="evidence" value="ECO:0007669"/>
    <property type="project" value="UniProtKB-UniRule"/>
</dbReference>
<dbReference type="EMBL" id="BMES01000001">
    <property type="protein sequence ID" value="GGH06233.1"/>
    <property type="molecule type" value="Genomic_DNA"/>
</dbReference>
<gene>
    <name evidence="8 15" type="primary">dnaA</name>
    <name evidence="15" type="ORF">GCM10007036_00510</name>
</gene>
<keyword evidence="16" id="KW-1185">Reference proteome</keyword>